<dbReference type="InterPro" id="IPR000326">
    <property type="entry name" value="PAP2/HPO"/>
</dbReference>
<gene>
    <name evidence="3" type="ORF">D8S85_05685</name>
</gene>
<dbReference type="KEGG" id="buy:D8S85_05685"/>
<keyword evidence="4" id="KW-1185">Reference proteome</keyword>
<keyword evidence="1" id="KW-1133">Transmembrane helix</keyword>
<evidence type="ECO:0000313" key="4">
    <source>
        <dbReference type="Proteomes" id="UP000270673"/>
    </source>
</evidence>
<feature type="domain" description="Phosphatidic acid phosphatase type 2/haloperoxidase" evidence="2">
    <location>
        <begin position="126"/>
        <end position="226"/>
    </location>
</feature>
<dbReference type="Pfam" id="PF01569">
    <property type="entry name" value="PAP2"/>
    <property type="match status" value="1"/>
</dbReference>
<dbReference type="Proteomes" id="UP000270673">
    <property type="component" value="Chromosome"/>
</dbReference>
<keyword evidence="1" id="KW-0812">Transmembrane</keyword>
<keyword evidence="1" id="KW-0472">Membrane</keyword>
<dbReference type="SUPFAM" id="SSF48317">
    <property type="entry name" value="Acid phosphatase/Vanadium-dependent haloperoxidase"/>
    <property type="match status" value="1"/>
</dbReference>
<dbReference type="OrthoDB" id="9773582at2"/>
<reference evidence="3 4" key="1">
    <citation type="submission" date="2018-10" db="EMBL/GenBank/DDBJ databases">
        <title>Butyricimonas faecalis sp. nov., isolated from human faeces and emended description of the genus Butyricimonas.</title>
        <authorList>
            <person name="Le Roy T."/>
            <person name="Van der Smissen P."/>
            <person name="Paquot A."/>
            <person name="Delzenne N."/>
            <person name="Muccioli G."/>
            <person name="Collet J.-F."/>
            <person name="Cani P.D."/>
        </authorList>
    </citation>
    <scope>NUCLEOTIDE SEQUENCE [LARGE SCALE GENOMIC DNA]</scope>
    <source>
        <strain evidence="3 4">H184</strain>
    </source>
</reference>
<feature type="transmembrane region" description="Helical" evidence="1">
    <location>
        <begin position="55"/>
        <end position="74"/>
    </location>
</feature>
<sequence length="262" mass="29531">MKIYYFEKVSLFIIGFLTYCVVPAHAQVQKQDSLHQTVSLQHVTDDTHNLRLKEVLIPTAVIGASALFVHNGWLTKQRENVQNVLSAKGKYKFKLDDHSQYAPMVAVYGLNLCGIKGKHGFKDRTIILAMSYATVGILVNTMKFVFKEKRPDSNARNSFPSGHTATAFMGAEFLYKEYKDVSPWIGYTGYAVAATTGYLRIYNNRHYINDVIAGACIGITSVKLTYWLYSKCFKKAKCNKATFASVPYYSSDGWGMNMCIVF</sequence>
<dbReference type="RefSeq" id="WP_106479977.1">
    <property type="nucleotide sequence ID" value="NZ_CP032819.1"/>
</dbReference>
<dbReference type="Gene3D" id="1.20.144.10">
    <property type="entry name" value="Phosphatidic acid phosphatase type 2/haloperoxidase"/>
    <property type="match status" value="1"/>
</dbReference>
<dbReference type="AlphaFoldDB" id="A0A3S9VRE7"/>
<dbReference type="InterPro" id="IPR036938">
    <property type="entry name" value="PAP2/HPO_sf"/>
</dbReference>
<name>A0A3S9VRE7_9BACT</name>
<proteinExistence type="predicted"/>
<feature type="transmembrane region" description="Helical" evidence="1">
    <location>
        <begin position="211"/>
        <end position="229"/>
    </location>
</feature>
<evidence type="ECO:0000256" key="1">
    <source>
        <dbReference type="SAM" id="Phobius"/>
    </source>
</evidence>
<feature type="transmembrane region" description="Helical" evidence="1">
    <location>
        <begin position="181"/>
        <end position="199"/>
    </location>
</feature>
<evidence type="ECO:0000259" key="2">
    <source>
        <dbReference type="SMART" id="SM00014"/>
    </source>
</evidence>
<dbReference type="PANTHER" id="PTHR14969:SF13">
    <property type="entry name" value="AT30094P"/>
    <property type="match status" value="1"/>
</dbReference>
<dbReference type="CDD" id="cd03394">
    <property type="entry name" value="PAP2_like_5"/>
    <property type="match status" value="1"/>
</dbReference>
<dbReference type="SMART" id="SM00014">
    <property type="entry name" value="acidPPc"/>
    <property type="match status" value="1"/>
</dbReference>
<dbReference type="EMBL" id="CP032819">
    <property type="protein sequence ID" value="AZS29095.1"/>
    <property type="molecule type" value="Genomic_DNA"/>
</dbReference>
<dbReference type="PANTHER" id="PTHR14969">
    <property type="entry name" value="SPHINGOSINE-1-PHOSPHATE PHOSPHOHYDROLASE"/>
    <property type="match status" value="1"/>
</dbReference>
<organism evidence="3 4">
    <name type="scientific">Butyricimonas faecalis</name>
    <dbReference type="NCBI Taxonomy" id="2093856"/>
    <lineage>
        <taxon>Bacteria</taxon>
        <taxon>Pseudomonadati</taxon>
        <taxon>Bacteroidota</taxon>
        <taxon>Bacteroidia</taxon>
        <taxon>Bacteroidales</taxon>
        <taxon>Odoribacteraceae</taxon>
        <taxon>Butyricimonas</taxon>
    </lineage>
</organism>
<evidence type="ECO:0000313" key="3">
    <source>
        <dbReference type="EMBL" id="AZS29095.1"/>
    </source>
</evidence>
<accession>A0A3S9VRE7</accession>
<protein>
    <submittedName>
        <fullName evidence="3">Phosphatase PAP2 family protein</fullName>
    </submittedName>
</protein>